<keyword evidence="3 5" id="KW-0808">Transferase</keyword>
<keyword evidence="2" id="KW-0328">Glycosyltransferase</keyword>
<accession>A0A6I0F5N7</accession>
<dbReference type="SUPFAM" id="SSF53448">
    <property type="entry name" value="Nucleotide-diphospho-sugar transferases"/>
    <property type="match status" value="1"/>
</dbReference>
<evidence type="ECO:0000256" key="3">
    <source>
        <dbReference type="ARBA" id="ARBA00022679"/>
    </source>
</evidence>
<comment type="similarity">
    <text evidence="1">Belongs to the glycosyltransferase 2 family.</text>
</comment>
<reference evidence="5 6" key="1">
    <citation type="submission" date="2019-10" db="EMBL/GenBank/DDBJ databases">
        <title>Alkaliphilus serpentinus sp. nov. and Alkaliphilus pronyensis sp. nov., two novel anaerobic alkaliphilic species isolated from the serpentinized-hosted hydrothermal field of the Prony Bay (New Caledonia).</title>
        <authorList>
            <person name="Postec A."/>
        </authorList>
    </citation>
    <scope>NUCLEOTIDE SEQUENCE [LARGE SCALE GENOMIC DNA]</scope>
    <source>
        <strain evidence="5 6">LacV</strain>
    </source>
</reference>
<keyword evidence="6" id="KW-1185">Reference proteome</keyword>
<dbReference type="OrthoDB" id="9768769at2"/>
<keyword evidence="4" id="KW-0812">Transmembrane</keyword>
<proteinExistence type="inferred from homology"/>
<sequence length="404" mass="46120">MTLFLMINSIVFLVIIIYYSILTIYGLKYKLYPSKTKPLDSYPSVDVLIPAHNEEKVIKETIEAIIKLDYPGKVNIYVLNDNSVDNTGKITEAFVAIYNNIYHIKVPKGEPKGKSRVLNYGLSISNSEYFIVFDADNQPKPKALRLLVEAAVNTPSAAGAVGYVKTINESKNILTRMISIEFQVFQLLMQSGRWALFKTGSLTGTNMLVKRSVIQEIGKYDVNALAEDAELTLRITSSGLLLPIVPDAISWEQEPENLKTLIKQRTRWLQGNLYILGKVFSSKELFKGKMLVHSMQQILVYIVFLLFLITSHGFFIAGTLGYFTPNMKTPLLFVWYLSYLVYTTQVFSAQVVEKTATPINILVGFILYFTYCQLFIYLYFRSVYYYVKAKISKEVIAWDKTIRF</sequence>
<dbReference type="RefSeq" id="WP_151862013.1">
    <property type="nucleotide sequence ID" value="NZ_WBZC01000057.1"/>
</dbReference>
<keyword evidence="4" id="KW-1133">Transmembrane helix</keyword>
<keyword evidence="4" id="KW-0472">Membrane</keyword>
<evidence type="ECO:0000256" key="1">
    <source>
        <dbReference type="ARBA" id="ARBA00006739"/>
    </source>
</evidence>
<protein>
    <submittedName>
        <fullName evidence="5">Glycosyltransferase family 2 protein</fullName>
    </submittedName>
</protein>
<dbReference type="Proteomes" id="UP000432715">
    <property type="component" value="Unassembled WGS sequence"/>
</dbReference>
<dbReference type="PANTHER" id="PTHR43630">
    <property type="entry name" value="POLY-BETA-1,6-N-ACETYL-D-GLUCOSAMINE SYNTHASE"/>
    <property type="match status" value="1"/>
</dbReference>
<feature type="transmembrane region" description="Helical" evidence="4">
    <location>
        <begin position="6"/>
        <end position="27"/>
    </location>
</feature>
<name>A0A6I0F5N7_9FIRM</name>
<feature type="transmembrane region" description="Helical" evidence="4">
    <location>
        <begin position="333"/>
        <end position="352"/>
    </location>
</feature>
<dbReference type="GO" id="GO:0016757">
    <property type="term" value="F:glycosyltransferase activity"/>
    <property type="evidence" value="ECO:0007669"/>
    <property type="project" value="UniProtKB-KW"/>
</dbReference>
<evidence type="ECO:0000313" key="5">
    <source>
        <dbReference type="EMBL" id="KAB3531295.1"/>
    </source>
</evidence>
<evidence type="ECO:0000256" key="4">
    <source>
        <dbReference type="SAM" id="Phobius"/>
    </source>
</evidence>
<evidence type="ECO:0000256" key="2">
    <source>
        <dbReference type="ARBA" id="ARBA00022676"/>
    </source>
</evidence>
<dbReference type="Gene3D" id="3.90.550.10">
    <property type="entry name" value="Spore Coat Polysaccharide Biosynthesis Protein SpsA, Chain A"/>
    <property type="match status" value="1"/>
</dbReference>
<feature type="transmembrane region" description="Helical" evidence="4">
    <location>
        <begin position="298"/>
        <end position="321"/>
    </location>
</feature>
<gene>
    <name evidence="5" type="ORF">F8154_12790</name>
</gene>
<comment type="caution">
    <text evidence="5">The sequence shown here is derived from an EMBL/GenBank/DDBJ whole genome shotgun (WGS) entry which is preliminary data.</text>
</comment>
<dbReference type="EMBL" id="WBZC01000057">
    <property type="protein sequence ID" value="KAB3531295.1"/>
    <property type="molecule type" value="Genomic_DNA"/>
</dbReference>
<dbReference type="InterPro" id="IPR029044">
    <property type="entry name" value="Nucleotide-diphossugar_trans"/>
</dbReference>
<dbReference type="Pfam" id="PF13641">
    <property type="entry name" value="Glyco_tranf_2_3"/>
    <property type="match status" value="1"/>
</dbReference>
<feature type="transmembrane region" description="Helical" evidence="4">
    <location>
        <begin position="359"/>
        <end position="380"/>
    </location>
</feature>
<organism evidence="5 6">
    <name type="scientific">Alkaliphilus pronyensis</name>
    <dbReference type="NCBI Taxonomy" id="1482732"/>
    <lineage>
        <taxon>Bacteria</taxon>
        <taxon>Bacillati</taxon>
        <taxon>Bacillota</taxon>
        <taxon>Clostridia</taxon>
        <taxon>Peptostreptococcales</taxon>
        <taxon>Natronincolaceae</taxon>
        <taxon>Alkaliphilus</taxon>
    </lineage>
</organism>
<dbReference type="AlphaFoldDB" id="A0A6I0F5N7"/>
<dbReference type="PANTHER" id="PTHR43630:SF1">
    <property type="entry name" value="POLY-BETA-1,6-N-ACETYL-D-GLUCOSAMINE SYNTHASE"/>
    <property type="match status" value="1"/>
</dbReference>
<evidence type="ECO:0000313" key="6">
    <source>
        <dbReference type="Proteomes" id="UP000432715"/>
    </source>
</evidence>
<dbReference type="CDD" id="cd06423">
    <property type="entry name" value="CESA_like"/>
    <property type="match status" value="1"/>
</dbReference>